<sequence>MDATTGEQRRPSRYEFSTVSVRFDSDGQRCVGTLYRPDRPKNPPLVLMSPGFGSEAEFGLPAYAERFAERGYAVFLFDHRHFGESEGKPRNLVSPAKQIADWRAAIERVDDLDGVDSDRLILWGASFAGGHVLEVAAGEPHVAAVISQVPFVDGRSTTLAKGLGFAVKGLALGVVDKLLSVVGRSKTLPIVGTPEEFAVINEPGAKTGFFDLVPPGSEWENETPARVLLSIPGYRPGTKTEEVHCPTLVVAGEHDEIVSLSDVESAAEKLPNGTFLRLPVGHFDIYGDETFEESLAHQFAFLDRVVGDPADD</sequence>
<protein>
    <submittedName>
        <fullName evidence="3">Hydrolase</fullName>
    </submittedName>
</protein>
<dbReference type="AlphaFoldDB" id="A0A0W1R8A5"/>
<evidence type="ECO:0000313" key="3">
    <source>
        <dbReference type="EMBL" id="KTG09567.1"/>
    </source>
</evidence>
<keyword evidence="1 3" id="KW-0378">Hydrolase</keyword>
<dbReference type="STRING" id="1514971.AUR64_15965"/>
<keyword evidence="4" id="KW-1185">Reference proteome</keyword>
<dbReference type="PANTHER" id="PTHR22946">
    <property type="entry name" value="DIENELACTONE HYDROLASE DOMAIN-CONTAINING PROTEIN-RELATED"/>
    <property type="match status" value="1"/>
</dbReference>
<dbReference type="Proteomes" id="UP000054387">
    <property type="component" value="Unassembled WGS sequence"/>
</dbReference>
<evidence type="ECO:0000313" key="4">
    <source>
        <dbReference type="Proteomes" id="UP000054387"/>
    </source>
</evidence>
<accession>A0A0W1R8A5</accession>
<evidence type="ECO:0000259" key="2">
    <source>
        <dbReference type="Pfam" id="PF02129"/>
    </source>
</evidence>
<dbReference type="Pfam" id="PF02129">
    <property type="entry name" value="Peptidase_S15"/>
    <property type="match status" value="1"/>
</dbReference>
<comment type="caution">
    <text evidence="3">The sequence shown here is derived from an EMBL/GenBank/DDBJ whole genome shotgun (WGS) entry which is preliminary data.</text>
</comment>
<feature type="domain" description="Xaa-Pro dipeptidyl-peptidase-like" evidence="2">
    <location>
        <begin position="26"/>
        <end position="163"/>
    </location>
</feature>
<dbReference type="InterPro" id="IPR050261">
    <property type="entry name" value="FrsA_esterase"/>
</dbReference>
<dbReference type="SUPFAM" id="SSF53474">
    <property type="entry name" value="alpha/beta-Hydrolases"/>
    <property type="match status" value="1"/>
</dbReference>
<gene>
    <name evidence="3" type="ORF">AUR64_15965</name>
</gene>
<proteinExistence type="predicted"/>
<dbReference type="GO" id="GO:0016788">
    <property type="term" value="F:hydrolase activity, acting on ester bonds"/>
    <property type="evidence" value="ECO:0007669"/>
    <property type="project" value="UniProtKB-ARBA"/>
</dbReference>
<dbReference type="InterPro" id="IPR000383">
    <property type="entry name" value="Xaa-Pro-like_dom"/>
</dbReference>
<dbReference type="EMBL" id="LOPU01000029">
    <property type="protein sequence ID" value="KTG09567.1"/>
    <property type="molecule type" value="Genomic_DNA"/>
</dbReference>
<name>A0A0W1R8A5_9EURY</name>
<organism evidence="3 4">
    <name type="scientific">Haloprofundus marisrubri</name>
    <dbReference type="NCBI Taxonomy" id="1514971"/>
    <lineage>
        <taxon>Archaea</taxon>
        <taxon>Methanobacteriati</taxon>
        <taxon>Methanobacteriota</taxon>
        <taxon>Stenosarchaea group</taxon>
        <taxon>Halobacteria</taxon>
        <taxon>Halobacteriales</taxon>
        <taxon>Haloferacaceae</taxon>
        <taxon>Haloprofundus</taxon>
    </lineage>
</organism>
<evidence type="ECO:0000256" key="1">
    <source>
        <dbReference type="ARBA" id="ARBA00022801"/>
    </source>
</evidence>
<reference evidence="3 4" key="1">
    <citation type="submission" date="2015-12" db="EMBL/GenBank/DDBJ databases">
        <title>Haloprofundus marisrubri gen. nov., sp. nov., an extremely halophilic archaeon isolated from the Discovery deep brine-seawater interface in the Red Sea.</title>
        <authorList>
            <person name="Zhang G."/>
            <person name="Stingl U."/>
            <person name="Rashid M."/>
        </authorList>
    </citation>
    <scope>NUCLEOTIDE SEQUENCE [LARGE SCALE GENOMIC DNA]</scope>
    <source>
        <strain evidence="3 4">SB9</strain>
    </source>
</reference>
<dbReference type="PANTHER" id="PTHR22946:SF9">
    <property type="entry name" value="POLYKETIDE TRANSFERASE AF380"/>
    <property type="match status" value="1"/>
</dbReference>
<dbReference type="Gene3D" id="3.40.50.1820">
    <property type="entry name" value="alpha/beta hydrolase"/>
    <property type="match status" value="2"/>
</dbReference>
<dbReference type="InterPro" id="IPR029058">
    <property type="entry name" value="AB_hydrolase_fold"/>
</dbReference>